<dbReference type="STRING" id="121845.A0A1S3D895"/>
<feature type="domain" description="Sm" evidence="1">
    <location>
        <begin position="259"/>
        <end position="373"/>
    </location>
</feature>
<protein>
    <submittedName>
        <fullName evidence="3">Uncharacterized protein LOC103513346</fullName>
    </submittedName>
</protein>
<dbReference type="InterPro" id="IPR001163">
    <property type="entry name" value="Sm_dom_euk/arc"/>
</dbReference>
<dbReference type="Gene3D" id="2.30.30.100">
    <property type="match status" value="1"/>
</dbReference>
<dbReference type="PaxDb" id="121845-A0A1S3D895"/>
<dbReference type="PROSITE" id="PS52002">
    <property type="entry name" value="SM"/>
    <property type="match status" value="1"/>
</dbReference>
<dbReference type="AlphaFoldDB" id="A0A1S3D895"/>
<dbReference type="PANTHER" id="PTHR21415">
    <property type="entry name" value="U7 SNRNA-ASSOCIATED SM-LIKE PROTEIN LSM11"/>
    <property type="match status" value="1"/>
</dbReference>
<dbReference type="InterPro" id="IPR047575">
    <property type="entry name" value="Sm"/>
</dbReference>
<dbReference type="GeneID" id="103513346"/>
<dbReference type="Proteomes" id="UP000079169">
    <property type="component" value="Unplaced"/>
</dbReference>
<dbReference type="SMART" id="SM00651">
    <property type="entry name" value="Sm"/>
    <property type="match status" value="1"/>
</dbReference>
<dbReference type="InterPro" id="IPR039267">
    <property type="entry name" value="Lsm11"/>
</dbReference>
<dbReference type="CDD" id="cd01739">
    <property type="entry name" value="LSm11_M"/>
    <property type="match status" value="1"/>
</dbReference>
<evidence type="ECO:0000313" key="2">
    <source>
        <dbReference type="Proteomes" id="UP000079169"/>
    </source>
</evidence>
<dbReference type="GO" id="GO:0005683">
    <property type="term" value="C:U7 snRNP"/>
    <property type="evidence" value="ECO:0007669"/>
    <property type="project" value="TreeGrafter"/>
</dbReference>
<gene>
    <name evidence="3" type="primary">LOC103513346</name>
</gene>
<evidence type="ECO:0000313" key="3">
    <source>
        <dbReference type="RefSeq" id="XP_008476391.2"/>
    </source>
</evidence>
<dbReference type="GO" id="GO:0006398">
    <property type="term" value="P:mRNA 3'-end processing by stem-loop binding and cleavage"/>
    <property type="evidence" value="ECO:0007669"/>
    <property type="project" value="TreeGrafter"/>
</dbReference>
<sequence length="375" mass="42525">MVLSNSNLNLSTLVIGFGFAEEMSKDQPSTSKDQSLNLTSEQIDPLKCLYSKNVTVPNQKAPLYDNLSKFSINEEDEVTIKPTVVKPKPVEPTVYDRAEIRSTLVESKGRTKKNVLTKLESITRFSWKLGLLIVLSNSNLNLSTLVIGFGFAEEMSKDQPSTSRDQSLNLTSEQIDPLKCLYSKNVTVPNQKAPLYDNLSKFSINKEDEVTIKPTVVKPKPAEPTVYDRAEIRATLVESKGRTKKNVLTKLERITRGPLLALKNCMIQKIPVKVITRNHSSVRGYCTGIIILFDKHWNIALTDVREVWTRPKKKLKSIYMDTPGNEYQVKHRCCIPPVKILERRKKTELCERRMDQILIRGEQVVSVCALNYAEL</sequence>
<dbReference type="KEGG" id="dci:103513346"/>
<proteinExistence type="predicted"/>
<evidence type="ECO:0000259" key="1">
    <source>
        <dbReference type="PROSITE" id="PS52002"/>
    </source>
</evidence>
<dbReference type="SUPFAM" id="SSF50182">
    <property type="entry name" value="Sm-like ribonucleoproteins"/>
    <property type="match status" value="1"/>
</dbReference>
<dbReference type="InterPro" id="IPR010920">
    <property type="entry name" value="LSM_dom_sf"/>
</dbReference>
<dbReference type="Pfam" id="PF01423">
    <property type="entry name" value="LSM"/>
    <property type="match status" value="1"/>
</dbReference>
<keyword evidence="2" id="KW-1185">Reference proteome</keyword>
<reference evidence="3" key="1">
    <citation type="submission" date="2025-08" db="UniProtKB">
        <authorList>
            <consortium name="RefSeq"/>
        </authorList>
    </citation>
    <scope>IDENTIFICATION</scope>
</reference>
<organism evidence="2 3">
    <name type="scientific">Diaphorina citri</name>
    <name type="common">Asian citrus psyllid</name>
    <dbReference type="NCBI Taxonomy" id="121845"/>
    <lineage>
        <taxon>Eukaryota</taxon>
        <taxon>Metazoa</taxon>
        <taxon>Ecdysozoa</taxon>
        <taxon>Arthropoda</taxon>
        <taxon>Hexapoda</taxon>
        <taxon>Insecta</taxon>
        <taxon>Pterygota</taxon>
        <taxon>Neoptera</taxon>
        <taxon>Paraneoptera</taxon>
        <taxon>Hemiptera</taxon>
        <taxon>Sternorrhyncha</taxon>
        <taxon>Psylloidea</taxon>
        <taxon>Psyllidae</taxon>
        <taxon>Diaphorininae</taxon>
        <taxon>Diaphorina</taxon>
    </lineage>
</organism>
<name>A0A1S3D895_DIACI</name>
<dbReference type="GO" id="GO:0071209">
    <property type="term" value="F:U7 snRNA binding"/>
    <property type="evidence" value="ECO:0007669"/>
    <property type="project" value="InterPro"/>
</dbReference>
<accession>A0A1S3D895</accession>
<dbReference type="RefSeq" id="XP_008476391.2">
    <property type="nucleotide sequence ID" value="XM_008478169.3"/>
</dbReference>
<dbReference type="InterPro" id="IPR034109">
    <property type="entry name" value="Lsm11_M"/>
</dbReference>
<dbReference type="PANTHER" id="PTHR21415:SF1">
    <property type="entry name" value="U7 SNRNA-ASSOCIATED SM-LIKE PROTEIN LSM11"/>
    <property type="match status" value="1"/>
</dbReference>